<accession>A0A9D1IPH8</accession>
<dbReference type="EMBL" id="DVMT01000007">
    <property type="protein sequence ID" value="HIU39769.1"/>
    <property type="molecule type" value="Genomic_DNA"/>
</dbReference>
<dbReference type="AlphaFoldDB" id="A0A9D1IPH8"/>
<reference evidence="2" key="2">
    <citation type="journal article" date="2021" name="PeerJ">
        <title>Extensive microbial diversity within the chicken gut microbiome revealed by metagenomics and culture.</title>
        <authorList>
            <person name="Gilroy R."/>
            <person name="Ravi A."/>
            <person name="Getino M."/>
            <person name="Pursley I."/>
            <person name="Horton D.L."/>
            <person name="Alikhan N.F."/>
            <person name="Baker D."/>
            <person name="Gharbi K."/>
            <person name="Hall N."/>
            <person name="Watson M."/>
            <person name="Adriaenssens E.M."/>
            <person name="Foster-Nyarko E."/>
            <person name="Jarju S."/>
            <person name="Secka A."/>
            <person name="Antonio M."/>
            <person name="Oren A."/>
            <person name="Chaudhuri R.R."/>
            <person name="La Ragione R."/>
            <person name="Hildebrand F."/>
            <person name="Pallen M.J."/>
        </authorList>
    </citation>
    <scope>NUCLEOTIDE SEQUENCE</scope>
    <source>
        <strain evidence="2">CHK193-30670</strain>
    </source>
</reference>
<proteinExistence type="predicted"/>
<feature type="transmembrane region" description="Helical" evidence="1">
    <location>
        <begin position="81"/>
        <end position="98"/>
    </location>
</feature>
<sequence>GVIQKIIVKVKHLPYKNVCISNVIASLLSIPIFLVIYMPIYNAIGENLLLTIFLMLIVIIISQIITIFIINIKKDLHMENLAILFVIIIYMVFAVLTYDPPEQSIFMDPITLSYGIKK</sequence>
<keyword evidence="1" id="KW-1133">Transmembrane helix</keyword>
<feature type="transmembrane region" description="Helical" evidence="1">
    <location>
        <begin position="47"/>
        <end position="69"/>
    </location>
</feature>
<evidence type="ECO:0000313" key="2">
    <source>
        <dbReference type="EMBL" id="HIU39769.1"/>
    </source>
</evidence>
<dbReference type="Proteomes" id="UP000824074">
    <property type="component" value="Unassembled WGS sequence"/>
</dbReference>
<evidence type="ECO:0000313" key="3">
    <source>
        <dbReference type="Proteomes" id="UP000824074"/>
    </source>
</evidence>
<feature type="non-terminal residue" evidence="2">
    <location>
        <position position="1"/>
    </location>
</feature>
<protein>
    <submittedName>
        <fullName evidence="2">Uncharacterized protein</fullName>
    </submittedName>
</protein>
<keyword evidence="1" id="KW-0812">Transmembrane</keyword>
<comment type="caution">
    <text evidence="2">The sequence shown here is derived from an EMBL/GenBank/DDBJ whole genome shotgun (WGS) entry which is preliminary data.</text>
</comment>
<organism evidence="2 3">
    <name type="scientific">Candidatus Aphodocola excrementigallinarum</name>
    <dbReference type="NCBI Taxonomy" id="2840670"/>
    <lineage>
        <taxon>Bacteria</taxon>
        <taxon>Bacillati</taxon>
        <taxon>Bacillota</taxon>
        <taxon>Bacilli</taxon>
        <taxon>Candidatus Aphodocola</taxon>
    </lineage>
</organism>
<gene>
    <name evidence="2" type="ORF">IAB68_00500</name>
</gene>
<reference evidence="2" key="1">
    <citation type="submission" date="2020-10" db="EMBL/GenBank/DDBJ databases">
        <authorList>
            <person name="Gilroy R."/>
        </authorList>
    </citation>
    <scope>NUCLEOTIDE SEQUENCE</scope>
    <source>
        <strain evidence="2">CHK193-30670</strain>
    </source>
</reference>
<feature type="transmembrane region" description="Helical" evidence="1">
    <location>
        <begin position="20"/>
        <end position="41"/>
    </location>
</feature>
<keyword evidence="1" id="KW-0472">Membrane</keyword>
<dbReference type="Pfam" id="PF20122">
    <property type="entry name" value="DUF6512"/>
    <property type="match status" value="1"/>
</dbReference>
<name>A0A9D1IPH8_9FIRM</name>
<dbReference type="InterPro" id="IPR045407">
    <property type="entry name" value="DUF6512"/>
</dbReference>
<evidence type="ECO:0000256" key="1">
    <source>
        <dbReference type="SAM" id="Phobius"/>
    </source>
</evidence>